<evidence type="ECO:0000256" key="5">
    <source>
        <dbReference type="ARBA" id="ARBA00022989"/>
    </source>
</evidence>
<evidence type="ECO:0000256" key="3">
    <source>
        <dbReference type="ARBA" id="ARBA00022475"/>
    </source>
</evidence>
<evidence type="ECO:0000259" key="8">
    <source>
        <dbReference type="PROSITE" id="PS50928"/>
    </source>
</evidence>
<keyword evidence="3" id="KW-1003">Cell membrane</keyword>
<keyword evidence="6 7" id="KW-0472">Membrane</keyword>
<dbReference type="Pfam" id="PF00528">
    <property type="entry name" value="BPD_transp_1"/>
    <property type="match status" value="1"/>
</dbReference>
<evidence type="ECO:0000256" key="7">
    <source>
        <dbReference type="RuleBase" id="RU363032"/>
    </source>
</evidence>
<evidence type="ECO:0000256" key="6">
    <source>
        <dbReference type="ARBA" id="ARBA00023136"/>
    </source>
</evidence>
<keyword evidence="2 7" id="KW-0813">Transport</keyword>
<sequence length="324" mass="35085">MTAFIIRRLCQSLVILVLTSLIVFAGVYAIGDPIEILVPADASQAEIAQAVHSLGLDLPLHQQYLKFVGNALQGDLGHSFVFNQPAIQLILQRLPATLELAFVALLLALLVGLPLGLVAGLKPDSALDRGIMTGSILGFSLPNFWQGIMLVLIFSVTLGWLPSTGRGATGEVLGVHTSLASWDGIRHLILPALNLALFKIALIVRLTRSGVRETMPLDYVKFARAKGLRESRVIYVHVLKNILIPIVTVVGMEFGSLIAFATVTETIFAWPGVGKLIIDSIMKLDRPVVVAYLLIVVAMFITLNLLVDILYSILDPRVRVGASE</sequence>
<dbReference type="PROSITE" id="PS50928">
    <property type="entry name" value="ABC_TM1"/>
    <property type="match status" value="1"/>
</dbReference>
<comment type="subcellular location">
    <subcellularLocation>
        <location evidence="1 7">Cell membrane</location>
        <topology evidence="1 7">Multi-pass membrane protein</topology>
    </subcellularLocation>
</comment>
<dbReference type="RefSeq" id="WP_111876146.1">
    <property type="nucleotide sequence ID" value="NZ_CBCSGC010000017.1"/>
</dbReference>
<dbReference type="PANTHER" id="PTHR43163">
    <property type="entry name" value="DIPEPTIDE TRANSPORT SYSTEM PERMEASE PROTEIN DPPB-RELATED"/>
    <property type="match status" value="1"/>
</dbReference>
<evidence type="ECO:0000256" key="2">
    <source>
        <dbReference type="ARBA" id="ARBA00022448"/>
    </source>
</evidence>
<dbReference type="OrthoDB" id="9803623at2"/>
<dbReference type="InterPro" id="IPR035906">
    <property type="entry name" value="MetI-like_sf"/>
</dbReference>
<dbReference type="Pfam" id="PF19300">
    <property type="entry name" value="BPD_transp_1_N"/>
    <property type="match status" value="1"/>
</dbReference>
<dbReference type="Gene3D" id="1.10.3720.10">
    <property type="entry name" value="MetI-like"/>
    <property type="match status" value="1"/>
</dbReference>
<accession>A0A328ZSJ5</accession>
<dbReference type="InterPro" id="IPR000515">
    <property type="entry name" value="MetI-like"/>
</dbReference>
<keyword evidence="5 7" id="KW-1133">Transmembrane helix</keyword>
<keyword evidence="4 7" id="KW-0812">Transmembrane</keyword>
<dbReference type="GO" id="GO:0055085">
    <property type="term" value="P:transmembrane transport"/>
    <property type="evidence" value="ECO:0007669"/>
    <property type="project" value="InterPro"/>
</dbReference>
<name>A0A328ZSJ5_9BURK</name>
<feature type="transmembrane region" description="Helical" evidence="7">
    <location>
        <begin position="188"/>
        <end position="207"/>
    </location>
</feature>
<dbReference type="SUPFAM" id="SSF161098">
    <property type="entry name" value="MetI-like"/>
    <property type="match status" value="1"/>
</dbReference>
<feature type="transmembrane region" description="Helical" evidence="7">
    <location>
        <begin position="290"/>
        <end position="314"/>
    </location>
</feature>
<evidence type="ECO:0000313" key="9">
    <source>
        <dbReference type="EMBL" id="RAR85246.1"/>
    </source>
</evidence>
<gene>
    <name evidence="9" type="ORF">AX018_100624</name>
</gene>
<dbReference type="InterPro" id="IPR045621">
    <property type="entry name" value="BPD_transp_1_N"/>
</dbReference>
<feature type="transmembrane region" description="Helical" evidence="7">
    <location>
        <begin position="142"/>
        <end position="161"/>
    </location>
</feature>
<evidence type="ECO:0000256" key="4">
    <source>
        <dbReference type="ARBA" id="ARBA00022692"/>
    </source>
</evidence>
<dbReference type="PANTHER" id="PTHR43163:SF2">
    <property type="entry name" value="ABC TRANSPORTER PERMEASE PROTEIN"/>
    <property type="match status" value="1"/>
</dbReference>
<feature type="transmembrane region" description="Helical" evidence="7">
    <location>
        <begin position="100"/>
        <end position="121"/>
    </location>
</feature>
<dbReference type="GO" id="GO:0005886">
    <property type="term" value="C:plasma membrane"/>
    <property type="evidence" value="ECO:0007669"/>
    <property type="project" value="UniProtKB-SubCell"/>
</dbReference>
<dbReference type="CDD" id="cd06261">
    <property type="entry name" value="TM_PBP2"/>
    <property type="match status" value="1"/>
</dbReference>
<keyword evidence="10" id="KW-1185">Reference proteome</keyword>
<dbReference type="Proteomes" id="UP000248856">
    <property type="component" value="Unassembled WGS sequence"/>
</dbReference>
<proteinExistence type="inferred from homology"/>
<feature type="domain" description="ABC transmembrane type-1" evidence="8">
    <location>
        <begin position="94"/>
        <end position="307"/>
    </location>
</feature>
<feature type="transmembrane region" description="Helical" evidence="7">
    <location>
        <begin position="12"/>
        <end position="31"/>
    </location>
</feature>
<organism evidence="9 10">
    <name type="scientific">Paracidovorax anthurii</name>
    <dbReference type="NCBI Taxonomy" id="78229"/>
    <lineage>
        <taxon>Bacteria</taxon>
        <taxon>Pseudomonadati</taxon>
        <taxon>Pseudomonadota</taxon>
        <taxon>Betaproteobacteria</taxon>
        <taxon>Burkholderiales</taxon>
        <taxon>Comamonadaceae</taxon>
        <taxon>Paracidovorax</taxon>
    </lineage>
</organism>
<protein>
    <submittedName>
        <fullName evidence="9">Peptide/nickel transport system permease protein</fullName>
    </submittedName>
</protein>
<evidence type="ECO:0000313" key="10">
    <source>
        <dbReference type="Proteomes" id="UP000248856"/>
    </source>
</evidence>
<dbReference type="AlphaFoldDB" id="A0A328ZSJ5"/>
<comment type="similarity">
    <text evidence="7">Belongs to the binding-protein-dependent transport system permease family.</text>
</comment>
<evidence type="ECO:0000256" key="1">
    <source>
        <dbReference type="ARBA" id="ARBA00004651"/>
    </source>
</evidence>
<reference evidence="9 10" key="1">
    <citation type="submission" date="2018-06" db="EMBL/GenBank/DDBJ databases">
        <title>Genomic Encyclopedia of Archaeal and Bacterial Type Strains, Phase II (KMG-II): from individual species to whole genera.</title>
        <authorList>
            <person name="Goeker M."/>
        </authorList>
    </citation>
    <scope>NUCLEOTIDE SEQUENCE [LARGE SCALE GENOMIC DNA]</scope>
    <source>
        <strain evidence="9 10">CFPB 3232</strain>
    </source>
</reference>
<dbReference type="EMBL" id="QLTA01000006">
    <property type="protein sequence ID" value="RAR85246.1"/>
    <property type="molecule type" value="Genomic_DNA"/>
</dbReference>
<comment type="caution">
    <text evidence="9">The sequence shown here is derived from an EMBL/GenBank/DDBJ whole genome shotgun (WGS) entry which is preliminary data.</text>
</comment>